<organism evidence="1 2">
    <name type="scientific">Endozoicomonas gorgoniicola</name>
    <dbReference type="NCBI Taxonomy" id="1234144"/>
    <lineage>
        <taxon>Bacteria</taxon>
        <taxon>Pseudomonadati</taxon>
        <taxon>Pseudomonadota</taxon>
        <taxon>Gammaproteobacteria</taxon>
        <taxon>Oceanospirillales</taxon>
        <taxon>Endozoicomonadaceae</taxon>
        <taxon>Endozoicomonas</taxon>
    </lineage>
</organism>
<comment type="caution">
    <text evidence="1">The sequence shown here is derived from an EMBL/GenBank/DDBJ whole genome shotgun (WGS) entry which is preliminary data.</text>
</comment>
<keyword evidence="2" id="KW-1185">Reference proteome</keyword>
<gene>
    <name evidence="1" type="ORF">NX722_19595</name>
</gene>
<dbReference type="Proteomes" id="UP001209854">
    <property type="component" value="Unassembled WGS sequence"/>
</dbReference>
<proteinExistence type="predicted"/>
<name>A0ABT3MZI8_9GAMM</name>
<protein>
    <submittedName>
        <fullName evidence="1">Uncharacterized protein</fullName>
    </submittedName>
</protein>
<accession>A0ABT3MZI8</accession>
<evidence type="ECO:0000313" key="1">
    <source>
        <dbReference type="EMBL" id="MCW7554782.1"/>
    </source>
</evidence>
<dbReference type="EMBL" id="JAPFCC010000001">
    <property type="protein sequence ID" value="MCW7554782.1"/>
    <property type="molecule type" value="Genomic_DNA"/>
</dbReference>
<dbReference type="RefSeq" id="WP_262564548.1">
    <property type="nucleotide sequence ID" value="NZ_JAPFCC010000001.1"/>
</dbReference>
<evidence type="ECO:0000313" key="2">
    <source>
        <dbReference type="Proteomes" id="UP001209854"/>
    </source>
</evidence>
<sequence length="216" mass="25131">MNEMENARLLLDYSRLFFKDSFKTGNKIYSMSYGAAEPSRKLRRKNHSEISSDLIRDFRKTYNRFSVHDFLGSLPREARAGNCGEYVGVALKHGLENKIQNIWLVLHDKHEFLVLAADPGLNAMLTLSEFCQYENYNYWVCDPWFNIHCKMHLYGVMVNLKSTQWEYEGKEIQIDANYNEPATQWCQRLSIGTMVTFRMTDSSGQPTADCIDFSGY</sequence>
<reference evidence="1 2" key="1">
    <citation type="submission" date="2022-10" db="EMBL/GenBank/DDBJ databases">
        <title>High-quality genome sequences of two octocoral-associated bacteria, Endozoicomonas euniceicola EF212 and Endozoicomonas gorgoniicola PS125.</title>
        <authorList>
            <person name="Chiou Y.-J."/>
            <person name="Chen Y.-H."/>
        </authorList>
    </citation>
    <scope>NUCLEOTIDE SEQUENCE [LARGE SCALE GENOMIC DNA]</scope>
    <source>
        <strain evidence="1 2">PS125</strain>
    </source>
</reference>